<evidence type="ECO:0000256" key="2">
    <source>
        <dbReference type="ARBA" id="ARBA00022676"/>
    </source>
</evidence>
<dbReference type="EMBL" id="CP060634">
    <property type="protein sequence ID" value="QNM06851.1"/>
    <property type="molecule type" value="Genomic_DNA"/>
</dbReference>
<keyword evidence="5" id="KW-0448">Lipopolysaccharide biosynthesis</keyword>
<dbReference type="PANTHER" id="PTHR48090:SF3">
    <property type="entry name" value="UNDECAPRENYL-PHOSPHATE 4-DEOXY-4-FORMAMIDO-L-ARABINOSE TRANSFERASE"/>
    <property type="match status" value="1"/>
</dbReference>
<evidence type="ECO:0000256" key="1">
    <source>
        <dbReference type="ARBA" id="ARBA00022475"/>
    </source>
</evidence>
<evidence type="ECO:0000313" key="10">
    <source>
        <dbReference type="EMBL" id="QNM06851.1"/>
    </source>
</evidence>
<evidence type="ECO:0000256" key="4">
    <source>
        <dbReference type="ARBA" id="ARBA00022692"/>
    </source>
</evidence>
<keyword evidence="1" id="KW-1003">Cell membrane</keyword>
<evidence type="ECO:0000256" key="6">
    <source>
        <dbReference type="ARBA" id="ARBA00022989"/>
    </source>
</evidence>
<protein>
    <submittedName>
        <fullName evidence="10">Glycosyltransferase</fullName>
    </submittedName>
</protein>
<keyword evidence="7 8" id="KW-0472">Membrane</keyword>
<dbReference type="InterPro" id="IPR050256">
    <property type="entry name" value="Glycosyltransferase_2"/>
</dbReference>
<keyword evidence="11" id="KW-1185">Reference proteome</keyword>
<dbReference type="AlphaFoldDB" id="A0A7G9G7R9"/>
<dbReference type="GO" id="GO:0005886">
    <property type="term" value="C:plasma membrane"/>
    <property type="evidence" value="ECO:0007669"/>
    <property type="project" value="TreeGrafter"/>
</dbReference>
<feature type="transmembrane region" description="Helical" evidence="8">
    <location>
        <begin position="231"/>
        <end position="252"/>
    </location>
</feature>
<reference evidence="10 11" key="1">
    <citation type="submission" date="2020-08" db="EMBL/GenBank/DDBJ databases">
        <authorList>
            <person name="Liu C."/>
            <person name="Sun Q."/>
        </authorList>
    </citation>
    <scope>NUCLEOTIDE SEQUENCE [LARGE SCALE GENOMIC DNA]</scope>
    <source>
        <strain evidence="10 11">NSJ-38</strain>
    </source>
</reference>
<evidence type="ECO:0000313" key="11">
    <source>
        <dbReference type="Proteomes" id="UP000515823"/>
    </source>
</evidence>
<name>A0A7G9G7R9_9FIRM</name>
<keyword evidence="3 10" id="KW-0808">Transferase</keyword>
<evidence type="ECO:0000256" key="8">
    <source>
        <dbReference type="SAM" id="Phobius"/>
    </source>
</evidence>
<dbReference type="GO" id="GO:0009103">
    <property type="term" value="P:lipopolysaccharide biosynthetic process"/>
    <property type="evidence" value="ECO:0007669"/>
    <property type="project" value="UniProtKB-KW"/>
</dbReference>
<feature type="domain" description="Glycosyltransferase 2-like" evidence="9">
    <location>
        <begin position="7"/>
        <end position="129"/>
    </location>
</feature>
<dbReference type="CDD" id="cd04187">
    <property type="entry name" value="DPM1_like_bac"/>
    <property type="match status" value="1"/>
</dbReference>
<proteinExistence type="predicted"/>
<accession>A0A7G9G7R9</accession>
<dbReference type="Proteomes" id="UP000515823">
    <property type="component" value="Chromosome"/>
</dbReference>
<keyword evidence="6 8" id="KW-1133">Transmembrane helix</keyword>
<evidence type="ECO:0000259" key="9">
    <source>
        <dbReference type="Pfam" id="PF00535"/>
    </source>
</evidence>
<dbReference type="Gene3D" id="3.90.550.10">
    <property type="entry name" value="Spore Coat Polysaccharide Biosynthesis Protein SpsA, Chain A"/>
    <property type="match status" value="1"/>
</dbReference>
<evidence type="ECO:0000256" key="7">
    <source>
        <dbReference type="ARBA" id="ARBA00023136"/>
    </source>
</evidence>
<organism evidence="10 11">
    <name type="scientific">Qiania dongpingensis</name>
    <dbReference type="NCBI Taxonomy" id="2763669"/>
    <lineage>
        <taxon>Bacteria</taxon>
        <taxon>Bacillati</taxon>
        <taxon>Bacillota</taxon>
        <taxon>Clostridia</taxon>
        <taxon>Lachnospirales</taxon>
        <taxon>Lachnospiraceae</taxon>
        <taxon>Qiania</taxon>
    </lineage>
</organism>
<keyword evidence="2" id="KW-0328">Glycosyltransferase</keyword>
<dbReference type="SUPFAM" id="SSF53448">
    <property type="entry name" value="Nucleotide-diphospho-sugar transferases"/>
    <property type="match status" value="1"/>
</dbReference>
<dbReference type="PANTHER" id="PTHR48090">
    <property type="entry name" value="UNDECAPRENYL-PHOSPHATE 4-DEOXY-4-FORMAMIDO-L-ARABINOSE TRANSFERASE-RELATED"/>
    <property type="match status" value="1"/>
</dbReference>
<dbReference type="Pfam" id="PF00535">
    <property type="entry name" value="Glycos_transf_2"/>
    <property type="match status" value="1"/>
</dbReference>
<dbReference type="KEGG" id="qdo:H9Q78_07010"/>
<evidence type="ECO:0000256" key="3">
    <source>
        <dbReference type="ARBA" id="ARBA00022679"/>
    </source>
</evidence>
<evidence type="ECO:0000256" key="5">
    <source>
        <dbReference type="ARBA" id="ARBA00022985"/>
    </source>
</evidence>
<dbReference type="InterPro" id="IPR001173">
    <property type="entry name" value="Glyco_trans_2-like"/>
</dbReference>
<gene>
    <name evidence="10" type="ORF">H9Q78_07010</name>
</gene>
<dbReference type="GO" id="GO:0099621">
    <property type="term" value="F:undecaprenyl-phosphate 4-deoxy-4-formamido-L-arabinose transferase activity"/>
    <property type="evidence" value="ECO:0007669"/>
    <property type="project" value="TreeGrafter"/>
</dbReference>
<sequence>MKKIKLSFVIPCYNSEKTISYVVDRIKNAFVNHNEYFYEIILVNDGSKDNTFHVIKNLAKENYNVTAIDLSKNFGQHSALMAGYASVSGDYIIGMDDDGEHDPQDLFKLVEKLEEGYDYVCADFENDNRSKLKHLGSKINDWMATKLVGKPPKAIFSSYYIMKRFIIDEIIKCKNPFPYVGGMIVSITKRLSSVPMERHTRKAGRSGYNLRNSFSLWLNGVTAFSIKPLRFAALTGSVMAIWGFLYGLYLVIKKLFFPDLLVGYASLMVALLVIGGILMITLGMIGEYIGRIYISLNNIPQYVVREIITKESEEKGKNEGE</sequence>
<dbReference type="InterPro" id="IPR029044">
    <property type="entry name" value="Nucleotide-diphossugar_trans"/>
</dbReference>
<keyword evidence="4 8" id="KW-0812">Transmembrane</keyword>
<dbReference type="RefSeq" id="WP_249304598.1">
    <property type="nucleotide sequence ID" value="NZ_CP060634.1"/>
</dbReference>
<feature type="transmembrane region" description="Helical" evidence="8">
    <location>
        <begin position="264"/>
        <end position="285"/>
    </location>
</feature>